<keyword evidence="1" id="KW-1133">Transmembrane helix</keyword>
<comment type="caution">
    <text evidence="2">The sequence shown here is derived from an EMBL/GenBank/DDBJ whole genome shotgun (WGS) entry which is preliminary data.</text>
</comment>
<reference evidence="2 3" key="1">
    <citation type="journal article" date="2020" name="Sci. Rep.">
        <title>A novel cyanobacterial geosmin producer, revising GeoA distribution and dispersion patterns in Bacteria.</title>
        <authorList>
            <person name="Churro C."/>
            <person name="Semedo-Aguiar A.P."/>
            <person name="Silva A.D."/>
            <person name="Pereira-Leal J.B."/>
            <person name="Leite R.B."/>
        </authorList>
    </citation>
    <scope>NUCLEOTIDE SEQUENCE [LARGE SCALE GENOMIC DNA]</scope>
    <source>
        <strain evidence="2 3">IPMA8</strain>
    </source>
</reference>
<name>A0ABX2D7R0_9CYAN</name>
<keyword evidence="3" id="KW-1185">Reference proteome</keyword>
<proteinExistence type="predicted"/>
<gene>
    <name evidence="2" type="ORF">E5S67_05978</name>
</gene>
<protein>
    <submittedName>
        <fullName evidence="2">Uncharacterized protein</fullName>
    </submittedName>
</protein>
<dbReference type="PANTHER" id="PTHR47372">
    <property type="entry name" value="DAUER UP-REGULATED-RELATED"/>
    <property type="match status" value="1"/>
</dbReference>
<dbReference type="EMBL" id="SRRZ01000188">
    <property type="protein sequence ID" value="NQE38193.1"/>
    <property type="molecule type" value="Genomic_DNA"/>
</dbReference>
<organism evidence="2 3">
    <name type="scientific">Microcoleus asticus IPMA8</name>
    <dbReference type="NCBI Taxonomy" id="2563858"/>
    <lineage>
        <taxon>Bacteria</taxon>
        <taxon>Bacillati</taxon>
        <taxon>Cyanobacteriota</taxon>
        <taxon>Cyanophyceae</taxon>
        <taxon>Oscillatoriophycideae</taxon>
        <taxon>Oscillatoriales</taxon>
        <taxon>Microcoleaceae</taxon>
        <taxon>Microcoleus</taxon>
        <taxon>Microcoleus asticus</taxon>
    </lineage>
</organism>
<dbReference type="PANTHER" id="PTHR47372:SF11">
    <property type="entry name" value="RE19971P"/>
    <property type="match status" value="1"/>
</dbReference>
<dbReference type="RefSeq" id="WP_172192766.1">
    <property type="nucleotide sequence ID" value="NZ_CAWPPK010000099.1"/>
</dbReference>
<evidence type="ECO:0000256" key="1">
    <source>
        <dbReference type="SAM" id="Phobius"/>
    </source>
</evidence>
<keyword evidence="1" id="KW-0812">Transmembrane</keyword>
<evidence type="ECO:0000313" key="3">
    <source>
        <dbReference type="Proteomes" id="UP000702425"/>
    </source>
</evidence>
<accession>A0ABX2D7R0</accession>
<sequence>MEVALPDVSQSFLKTKGFWTEQVGKAVNSVSETTAEAKSSLSESADKAKEALTQTTNSAVNVVNQATNNALGTVAEKTEKARISISEFANQAVSRVSETTNKAVDAVSHSATTAKETINQTTNSAVNTLNQSTSQAVESVNQATEKAKASLEDSINNAGSMSDVASNAIQSAINGTVKDWIDSHPLVFWLVSHPLISLAILLLFILSILGLLQALGSLFAQGWLFIMQSPVKFMQGVLSVGPKAVSNVCGVAVNSLVSKNPEDKNNSALQLRGVASNSFESQERIANILARLEAIRQEQNQLLQEASAILGNKFKAE</sequence>
<evidence type="ECO:0000313" key="2">
    <source>
        <dbReference type="EMBL" id="NQE38193.1"/>
    </source>
</evidence>
<dbReference type="Proteomes" id="UP000702425">
    <property type="component" value="Unassembled WGS sequence"/>
</dbReference>
<keyword evidence="1" id="KW-0472">Membrane</keyword>
<feature type="transmembrane region" description="Helical" evidence="1">
    <location>
        <begin position="195"/>
        <end position="226"/>
    </location>
</feature>